<name>R0K3I3_ANAPL</name>
<feature type="region of interest" description="Disordered" evidence="1">
    <location>
        <begin position="148"/>
        <end position="170"/>
    </location>
</feature>
<dbReference type="AlphaFoldDB" id="R0K3I3"/>
<evidence type="ECO:0000313" key="3">
    <source>
        <dbReference type="Proteomes" id="UP000296049"/>
    </source>
</evidence>
<reference evidence="3" key="1">
    <citation type="journal article" date="2013" name="Nat. Genet.">
        <title>The duck genome and transcriptome provide insight into an avian influenza virus reservoir species.</title>
        <authorList>
            <person name="Huang Y."/>
            <person name="Li Y."/>
            <person name="Burt D.W."/>
            <person name="Chen H."/>
            <person name="Zhang Y."/>
            <person name="Qian W."/>
            <person name="Kim H."/>
            <person name="Gan S."/>
            <person name="Zhao Y."/>
            <person name="Li J."/>
            <person name="Yi K."/>
            <person name="Feng H."/>
            <person name="Zhu P."/>
            <person name="Li B."/>
            <person name="Liu Q."/>
            <person name="Fairley S."/>
            <person name="Magor K.E."/>
            <person name="Du Z."/>
            <person name="Hu X."/>
            <person name="Goodman L."/>
            <person name="Tafer H."/>
            <person name="Vignal A."/>
            <person name="Lee T."/>
            <person name="Kim K.W."/>
            <person name="Sheng Z."/>
            <person name="An Y."/>
            <person name="Searle S."/>
            <person name="Herrero J."/>
            <person name="Groenen M.A."/>
            <person name="Crooijmans R.P."/>
            <person name="Faraut T."/>
            <person name="Cai Q."/>
            <person name="Webster R.G."/>
            <person name="Aldridge J.R."/>
            <person name="Warren W.C."/>
            <person name="Bartschat S."/>
            <person name="Kehr S."/>
            <person name="Marz M."/>
            <person name="Stadler P.F."/>
            <person name="Smith J."/>
            <person name="Kraus R.H."/>
            <person name="Zhao Y."/>
            <person name="Ren L."/>
            <person name="Fei J."/>
            <person name="Morisson M."/>
            <person name="Kaiser P."/>
            <person name="Griffin D.K."/>
            <person name="Rao M."/>
            <person name="Pitel F."/>
            <person name="Wang J."/>
            <person name="Li N."/>
        </authorList>
    </citation>
    <scope>NUCLEOTIDE SEQUENCE [LARGE SCALE GENOMIC DNA]</scope>
</reference>
<evidence type="ECO:0000313" key="2">
    <source>
        <dbReference type="EMBL" id="EOB04252.1"/>
    </source>
</evidence>
<dbReference type="EMBL" id="KB742802">
    <property type="protein sequence ID" value="EOB04252.1"/>
    <property type="molecule type" value="Genomic_DNA"/>
</dbReference>
<gene>
    <name evidence="2" type="ORF">Anapl_06252</name>
</gene>
<accession>R0K3I3</accession>
<sequence length="1037" mass="113599">MMRKTKDPYPALPLYKQKFAGYGEIQSSLTVHPKKNWKSYAEIHQMPTADNVCSFGGALPHSSLHAARTAHEKPAPRPPAAPPALSSLTSPVCSNAESPIQAFCGLPVCTKEYLMGCTAVTKSVAEIMSSCLVEACSHCFVEMQRRRKSQETQLPSANTQRTATAKLTPEATGRSRACTALWKYTLSKLILQTPVLNQHLFLHVLEESSYGVNISTAKTSLSIGELIRLQENTPCENSEKKKRTNTSRWAREPSRARCTGQAVQAGARSPQRYLSGARHLTPLPAHRPGTPQGLTGQTPLLPHTANRAWKAHGEVQPMPCLAAEPVCSARDCAHRESCSCRCPFQQKTSRIGRNCYRPAGLEGSCPGAVPPPAQKQISCLHPAQSSFASFCVSASASASTPSPHLKRGGHGARGCAKAIAARQVTAPPPSVTLQTSLCKDWNHQHCISSILSLVKGAWQHRLAAEIKKNPLFTATTSKAHSPSDSSTDKQTCYALLKPSAFHQLRALLTDPRKCMQYTGDVHFIYIIYNGLVVGLRRAPNVPERWGFLTFAEDVLAAVLLLFHPLWDSLPSDDLSHYEDEEVHTIYLSTLLSCKSTGLKYHLQVENKDLQFGKEHLGWSTRPSEEPLPSTTAGFITTFKENHFPTGPLGQPRPVDISKSIGRGCCCDVSQSLCFKPESYEMEAQIHEDNISEQHPLAGGFSQLLNAQYTQKHVLTPNKRDNSPFYSSYIASVVVTAEDKRCIAKAVGGRNSRQAKETQKDMVPNTAAQQAQRMEALLNINCNTTLTHVQLCPVEAPGAPSSVSLCCCWHKPAEQADSTGTALPSSSEARAQALQLWGGRTKQAAEQAAAINHQTMTEVSQVLSNLPWCSTTMSRTVQLWPSPSTHVVPEGPALCTSCRLHHSTQLLYHCCVRATPNDTTTFKNNVLCPSLNTADILRKKMKTVFFTLFCTLTFPDAQPVDTEIVLTNWMANPKNKLTMHCLYHFQPADALCLTSNTLTAFKGLRSPSGHLPPSENRNIPISCHVLSAEGITDEWLYP</sequence>
<proteinExistence type="predicted"/>
<feature type="compositionally biased region" description="Polar residues" evidence="1">
    <location>
        <begin position="151"/>
        <end position="165"/>
    </location>
</feature>
<dbReference type="Proteomes" id="UP000296049">
    <property type="component" value="Unassembled WGS sequence"/>
</dbReference>
<evidence type="ECO:0000256" key="1">
    <source>
        <dbReference type="SAM" id="MobiDB-lite"/>
    </source>
</evidence>
<feature type="region of interest" description="Disordered" evidence="1">
    <location>
        <begin position="65"/>
        <end position="88"/>
    </location>
</feature>
<organism evidence="2 3">
    <name type="scientific">Anas platyrhynchos</name>
    <name type="common">Mallard</name>
    <name type="synonym">Anas boschas</name>
    <dbReference type="NCBI Taxonomy" id="8839"/>
    <lineage>
        <taxon>Eukaryota</taxon>
        <taxon>Metazoa</taxon>
        <taxon>Chordata</taxon>
        <taxon>Craniata</taxon>
        <taxon>Vertebrata</taxon>
        <taxon>Euteleostomi</taxon>
        <taxon>Archelosauria</taxon>
        <taxon>Archosauria</taxon>
        <taxon>Dinosauria</taxon>
        <taxon>Saurischia</taxon>
        <taxon>Theropoda</taxon>
        <taxon>Coelurosauria</taxon>
        <taxon>Aves</taxon>
        <taxon>Neognathae</taxon>
        <taxon>Galloanserae</taxon>
        <taxon>Anseriformes</taxon>
        <taxon>Anatidae</taxon>
        <taxon>Anatinae</taxon>
        <taxon>Anas</taxon>
    </lineage>
</organism>
<keyword evidence="3" id="KW-1185">Reference proteome</keyword>
<protein>
    <submittedName>
        <fullName evidence="2">Uncharacterized protein</fullName>
    </submittedName>
</protein>